<dbReference type="GO" id="GO:0006890">
    <property type="term" value="P:retrograde vesicle-mediated transport, Golgi to endoplasmic reticulum"/>
    <property type="evidence" value="ECO:0007669"/>
    <property type="project" value="InterPro"/>
</dbReference>
<dbReference type="Gene3D" id="1.20.1540.10">
    <property type="entry name" value="Rhomboid-like"/>
    <property type="match status" value="1"/>
</dbReference>
<keyword evidence="4 6" id="KW-0472">Membrane</keyword>
<feature type="transmembrane region" description="Helical" evidence="6">
    <location>
        <begin position="184"/>
        <end position="202"/>
    </location>
</feature>
<sequence length="308" mass="34394">MSSALLAGRAVLNGGFTKLCKGLAVVLVSGYLTVHIIPATISYLALIPARTIPFPLNLVTSGYIEQSVYGVFISIVGLLFMGRLLEPIWGSRELVKFIFVVNFLTSLCVFVTEISLYYMRKEESYLYMPISGFHGVLASFLVGIKQIVPDQELPFLRIKARWFPSIMLLLAIAASFFIPEPAAYTPILVFGTYMGWIYLRFIQRMPETQFRGDTSDDFSLASFFPEFLRPIINPIASAFARTLCGPFETSNDAHDYTLKDFGMLGSHPIDATRRRERGARALEERLAAEKMASARPAEDSQREAADTV</sequence>
<dbReference type="SUPFAM" id="SSF144091">
    <property type="entry name" value="Rhomboid-like"/>
    <property type="match status" value="1"/>
</dbReference>
<reference evidence="7 8" key="1">
    <citation type="journal article" date="2023" name="Hortic Res">
        <title>Pangenome of water caltrop reveals structural variations and asymmetric subgenome divergence after allopolyploidization.</title>
        <authorList>
            <person name="Zhang X."/>
            <person name="Chen Y."/>
            <person name="Wang L."/>
            <person name="Yuan Y."/>
            <person name="Fang M."/>
            <person name="Shi L."/>
            <person name="Lu R."/>
            <person name="Comes H.P."/>
            <person name="Ma Y."/>
            <person name="Chen Y."/>
            <person name="Huang G."/>
            <person name="Zhou Y."/>
            <person name="Zheng Z."/>
            <person name="Qiu Y."/>
        </authorList>
    </citation>
    <scope>NUCLEOTIDE SEQUENCE [LARGE SCALE GENOMIC DNA]</scope>
    <source>
        <strain evidence="7">F231</strain>
    </source>
</reference>
<feature type="transmembrane region" description="Helical" evidence="6">
    <location>
        <begin position="160"/>
        <end position="178"/>
    </location>
</feature>
<dbReference type="SMART" id="SM01160">
    <property type="entry name" value="DUF1751"/>
    <property type="match status" value="1"/>
</dbReference>
<feature type="transmembrane region" description="Helical" evidence="6">
    <location>
        <begin position="125"/>
        <end position="148"/>
    </location>
</feature>
<dbReference type="EMBL" id="JAXQNO010000021">
    <property type="protein sequence ID" value="KAK4768866.1"/>
    <property type="molecule type" value="Genomic_DNA"/>
</dbReference>
<dbReference type="Pfam" id="PF08551">
    <property type="entry name" value="DUF1751"/>
    <property type="match status" value="1"/>
</dbReference>
<evidence type="ECO:0008006" key="9">
    <source>
        <dbReference type="Google" id="ProtNLM"/>
    </source>
</evidence>
<dbReference type="AlphaFoldDB" id="A0AAN7KKF8"/>
<evidence type="ECO:0000256" key="6">
    <source>
        <dbReference type="SAM" id="Phobius"/>
    </source>
</evidence>
<evidence type="ECO:0000313" key="8">
    <source>
        <dbReference type="Proteomes" id="UP001346149"/>
    </source>
</evidence>
<evidence type="ECO:0000313" key="7">
    <source>
        <dbReference type="EMBL" id="KAK4768866.1"/>
    </source>
</evidence>
<dbReference type="Proteomes" id="UP001346149">
    <property type="component" value="Unassembled WGS sequence"/>
</dbReference>
<feature type="transmembrane region" description="Helical" evidence="6">
    <location>
        <begin position="97"/>
        <end position="119"/>
    </location>
</feature>
<evidence type="ECO:0000256" key="5">
    <source>
        <dbReference type="SAM" id="MobiDB-lite"/>
    </source>
</evidence>
<proteinExistence type="predicted"/>
<feature type="compositionally biased region" description="Basic and acidic residues" evidence="5">
    <location>
        <begin position="296"/>
        <end position="308"/>
    </location>
</feature>
<feature type="transmembrane region" description="Helical" evidence="6">
    <location>
        <begin position="67"/>
        <end position="85"/>
    </location>
</feature>
<dbReference type="InterPro" id="IPR035952">
    <property type="entry name" value="Rhomboid-like_sf"/>
</dbReference>
<evidence type="ECO:0000256" key="2">
    <source>
        <dbReference type="ARBA" id="ARBA00022692"/>
    </source>
</evidence>
<feature type="transmembrane region" description="Helical" evidence="6">
    <location>
        <begin position="23"/>
        <end position="47"/>
    </location>
</feature>
<comment type="caution">
    <text evidence="7">The sequence shown here is derived from an EMBL/GenBank/DDBJ whole genome shotgun (WGS) entry which is preliminary data.</text>
</comment>
<dbReference type="InterPro" id="IPR013861">
    <property type="entry name" value="TMEM115/Pdh1/Rbl19"/>
</dbReference>
<organism evidence="7 8">
    <name type="scientific">Trapa natans</name>
    <name type="common">Water chestnut</name>
    <dbReference type="NCBI Taxonomy" id="22666"/>
    <lineage>
        <taxon>Eukaryota</taxon>
        <taxon>Viridiplantae</taxon>
        <taxon>Streptophyta</taxon>
        <taxon>Embryophyta</taxon>
        <taxon>Tracheophyta</taxon>
        <taxon>Spermatophyta</taxon>
        <taxon>Magnoliopsida</taxon>
        <taxon>eudicotyledons</taxon>
        <taxon>Gunneridae</taxon>
        <taxon>Pentapetalae</taxon>
        <taxon>rosids</taxon>
        <taxon>malvids</taxon>
        <taxon>Myrtales</taxon>
        <taxon>Lythraceae</taxon>
        <taxon>Trapa</taxon>
    </lineage>
</organism>
<dbReference type="GO" id="GO:0016020">
    <property type="term" value="C:membrane"/>
    <property type="evidence" value="ECO:0007669"/>
    <property type="project" value="UniProtKB-SubCell"/>
</dbReference>
<evidence type="ECO:0000256" key="1">
    <source>
        <dbReference type="ARBA" id="ARBA00004141"/>
    </source>
</evidence>
<dbReference type="GO" id="GO:0005794">
    <property type="term" value="C:Golgi apparatus"/>
    <property type="evidence" value="ECO:0007669"/>
    <property type="project" value="TreeGrafter"/>
</dbReference>
<name>A0AAN7KKF8_TRANT</name>
<dbReference type="PANTHER" id="PTHR13377">
    <property type="entry name" value="PLACENTAL PROTEIN 6"/>
    <property type="match status" value="1"/>
</dbReference>
<dbReference type="PANTHER" id="PTHR13377:SF14">
    <property type="entry name" value="RHOMBOID-LIKE PROTEIN 19"/>
    <property type="match status" value="1"/>
</dbReference>
<dbReference type="FunFam" id="1.20.1540.10:FF:000004">
    <property type="entry name" value="Transmembrane protein 115"/>
    <property type="match status" value="1"/>
</dbReference>
<evidence type="ECO:0000256" key="3">
    <source>
        <dbReference type="ARBA" id="ARBA00022989"/>
    </source>
</evidence>
<keyword evidence="3 6" id="KW-1133">Transmembrane helix</keyword>
<accession>A0AAN7KKF8</accession>
<evidence type="ECO:0000256" key="4">
    <source>
        <dbReference type="ARBA" id="ARBA00023136"/>
    </source>
</evidence>
<keyword evidence="8" id="KW-1185">Reference proteome</keyword>
<keyword evidence="2 6" id="KW-0812">Transmembrane</keyword>
<gene>
    <name evidence="7" type="ORF">SAY86_027016</name>
</gene>
<feature type="compositionally biased region" description="Basic and acidic residues" evidence="5">
    <location>
        <begin position="274"/>
        <end position="288"/>
    </location>
</feature>
<feature type="region of interest" description="Disordered" evidence="5">
    <location>
        <begin position="274"/>
        <end position="308"/>
    </location>
</feature>
<comment type="subcellular location">
    <subcellularLocation>
        <location evidence="1">Membrane</location>
        <topology evidence="1">Multi-pass membrane protein</topology>
    </subcellularLocation>
</comment>
<protein>
    <recommendedName>
        <fullName evidence="9">Rhomboid-like protein 19</fullName>
    </recommendedName>
</protein>